<comment type="caution">
    <text evidence="1">The sequence shown here is derived from an EMBL/GenBank/DDBJ whole genome shotgun (WGS) entry which is preliminary data.</text>
</comment>
<sequence>MSGPSADSTADTRLQDFFRPGYEAADVAALQPLLQSREALAALMTVFHGTESAVVIRLLILREVAARGDQPNWQPSELRERFAYLDPAKLENVLQRLRENTLLQWDSETAVYQLSPLGRMVVTALSTLLKFDDQGEELGYIAGQIAAGSAVGKVDAEVLQHLLSRLNELHGELEQAVLSRSERRIRAAESRLERVWEWVEKSIGVIDSVKEYLDDPEVQDVAYRIARVQSTLLSMSSVFQRELNKLESQRVHLGNSGLSSADLGAWLRSRSTAELERLSDDAVSVLPRHAFLLGDLLLDVAEHELIDKVRPERLDTPLPPAVENAQAPEMPGEEQAPQLLEWLSELGDLAQVMEVEQCVPHRDFEHSSYRYSLLSLLGDPESATLTGPTADLARLPRRWLIEEDRLTTVNRAGVGRISAGRVEPT</sequence>
<evidence type="ECO:0000313" key="2">
    <source>
        <dbReference type="Proteomes" id="UP000238220"/>
    </source>
</evidence>
<dbReference type="EMBL" id="PSNW01000009">
    <property type="protein sequence ID" value="PPE72975.1"/>
    <property type="molecule type" value="Genomic_DNA"/>
</dbReference>
<proteinExistence type="predicted"/>
<gene>
    <name evidence="1" type="ORF">C3942_16290</name>
</gene>
<organism evidence="1 2">
    <name type="scientific">Solimonas fluminis</name>
    <dbReference type="NCBI Taxonomy" id="2086571"/>
    <lineage>
        <taxon>Bacteria</taxon>
        <taxon>Pseudomonadati</taxon>
        <taxon>Pseudomonadota</taxon>
        <taxon>Gammaproteobacteria</taxon>
        <taxon>Nevskiales</taxon>
        <taxon>Nevskiaceae</taxon>
        <taxon>Solimonas</taxon>
    </lineage>
</organism>
<dbReference type="Proteomes" id="UP000238220">
    <property type="component" value="Unassembled WGS sequence"/>
</dbReference>
<name>A0A2S5TDB6_9GAMM</name>
<reference evidence="1 2" key="1">
    <citation type="submission" date="2018-02" db="EMBL/GenBank/DDBJ databases">
        <title>Genome sequencing of Solimonas sp. HR-BB.</title>
        <authorList>
            <person name="Lee Y."/>
            <person name="Jeon C.O."/>
        </authorList>
    </citation>
    <scope>NUCLEOTIDE SEQUENCE [LARGE SCALE GENOMIC DNA]</scope>
    <source>
        <strain evidence="1 2">HR-BB</strain>
    </source>
</reference>
<keyword evidence="2" id="KW-1185">Reference proteome</keyword>
<dbReference type="RefSeq" id="WP_104231419.1">
    <property type="nucleotide sequence ID" value="NZ_PSNW01000009.1"/>
</dbReference>
<dbReference type="AlphaFoldDB" id="A0A2S5TDB6"/>
<accession>A0A2S5TDB6</accession>
<dbReference type="OrthoDB" id="6015875at2"/>
<evidence type="ECO:0000313" key="1">
    <source>
        <dbReference type="EMBL" id="PPE72975.1"/>
    </source>
</evidence>
<protein>
    <submittedName>
        <fullName evidence="1">Uncharacterized protein</fullName>
    </submittedName>
</protein>